<protein>
    <submittedName>
        <fullName evidence="2">Uncharacterized protein</fullName>
    </submittedName>
</protein>
<feature type="signal peptide" evidence="1">
    <location>
        <begin position="1"/>
        <end position="21"/>
    </location>
</feature>
<reference evidence="2" key="1">
    <citation type="submission" date="2022-08" db="EMBL/GenBank/DDBJ databases">
        <authorList>
            <consortium name="DOE Joint Genome Institute"/>
            <person name="Min B."/>
            <person name="Riley R."/>
            <person name="Sierra-Patev S."/>
            <person name="Naranjo-Ortiz M."/>
            <person name="Looney B."/>
            <person name="Konkel Z."/>
            <person name="Slot J.C."/>
            <person name="Sakamoto Y."/>
            <person name="Steenwyk J.L."/>
            <person name="Rokas A."/>
            <person name="Carro J."/>
            <person name="Camarero S."/>
            <person name="Ferreira P."/>
            <person name="Molpeceres G."/>
            <person name="Ruiz-Duenas F.J."/>
            <person name="Serrano A."/>
            <person name="Henrissat B."/>
            <person name="Drula E."/>
            <person name="Hughes K.W."/>
            <person name="Mata J.L."/>
            <person name="Ishikawa N.K."/>
            <person name="Vargas-Isla R."/>
            <person name="Ushijima S."/>
            <person name="Smith C.A."/>
            <person name="Ahrendt S."/>
            <person name="Andreopoulos W."/>
            <person name="He G."/>
            <person name="Labutti K."/>
            <person name="Lipzen A."/>
            <person name="Ng V."/>
            <person name="Sandor L."/>
            <person name="Barry K."/>
            <person name="Martinez A.T."/>
            <person name="Xiao Y."/>
            <person name="Gibbons J.G."/>
            <person name="Terashima K."/>
            <person name="Hibbett D.S."/>
            <person name="Grigoriev I.V."/>
        </authorList>
    </citation>
    <scope>NUCLEOTIDE SEQUENCE</scope>
    <source>
        <strain evidence="2">TFB10827</strain>
    </source>
</reference>
<comment type="caution">
    <text evidence="2">The sequence shown here is derived from an EMBL/GenBank/DDBJ whole genome shotgun (WGS) entry which is preliminary data.</text>
</comment>
<feature type="chain" id="PRO_5045166966" evidence="1">
    <location>
        <begin position="22"/>
        <end position="65"/>
    </location>
</feature>
<evidence type="ECO:0000313" key="3">
    <source>
        <dbReference type="Proteomes" id="UP001163828"/>
    </source>
</evidence>
<dbReference type="Proteomes" id="UP001163828">
    <property type="component" value="Unassembled WGS sequence"/>
</dbReference>
<gene>
    <name evidence="2" type="ORF">F5050DRAFT_1811707</name>
</gene>
<organism evidence="2 3">
    <name type="scientific">Lentinula boryana</name>
    <dbReference type="NCBI Taxonomy" id="40481"/>
    <lineage>
        <taxon>Eukaryota</taxon>
        <taxon>Fungi</taxon>
        <taxon>Dikarya</taxon>
        <taxon>Basidiomycota</taxon>
        <taxon>Agaricomycotina</taxon>
        <taxon>Agaricomycetes</taxon>
        <taxon>Agaricomycetidae</taxon>
        <taxon>Agaricales</taxon>
        <taxon>Marasmiineae</taxon>
        <taxon>Omphalotaceae</taxon>
        <taxon>Lentinula</taxon>
    </lineage>
</organism>
<sequence>MLARLPFALAAASALFHVASAQLKVLSPGGESLWWVANNENLLVWNCNESQAQTFRASSAANLDL</sequence>
<evidence type="ECO:0000256" key="1">
    <source>
        <dbReference type="SAM" id="SignalP"/>
    </source>
</evidence>
<keyword evidence="3" id="KW-1185">Reference proteome</keyword>
<accession>A0ABQ8Q0H7</accession>
<evidence type="ECO:0000313" key="2">
    <source>
        <dbReference type="EMBL" id="KAJ3992214.1"/>
    </source>
</evidence>
<dbReference type="EMBL" id="MU790883">
    <property type="protein sequence ID" value="KAJ3992214.1"/>
    <property type="molecule type" value="Genomic_DNA"/>
</dbReference>
<keyword evidence="1" id="KW-0732">Signal</keyword>
<name>A0ABQ8Q0H7_9AGAR</name>
<proteinExistence type="predicted"/>